<feature type="domain" description="Sigma-54 factor interaction" evidence="8">
    <location>
        <begin position="323"/>
        <end position="545"/>
    </location>
</feature>
<dbReference type="InterPro" id="IPR058031">
    <property type="entry name" value="AAA_lid_NorR"/>
</dbReference>
<keyword evidence="1" id="KW-0547">Nucleotide-binding</keyword>
<dbReference type="InterPro" id="IPR003018">
    <property type="entry name" value="GAF"/>
</dbReference>
<proteinExistence type="predicted"/>
<dbReference type="PANTHER" id="PTHR32071">
    <property type="entry name" value="TRANSCRIPTIONAL REGULATORY PROTEIN"/>
    <property type="match status" value="1"/>
</dbReference>
<dbReference type="InterPro" id="IPR027417">
    <property type="entry name" value="P-loop_NTPase"/>
</dbReference>
<reference evidence="9" key="1">
    <citation type="submission" date="2019-02" db="EMBL/GenBank/DDBJ databases">
        <authorList>
            <person name="Pothier F.J."/>
        </authorList>
    </citation>
    <scope>NUCLEOTIDE SEQUENCE</scope>
    <source>
        <strain evidence="9">CI-1B</strain>
    </source>
</reference>
<keyword evidence="7" id="KW-0804">Transcription</keyword>
<organism evidence="9 10">
    <name type="scientific">Bradyrhizobium ivorense</name>
    <dbReference type="NCBI Taxonomy" id="2511166"/>
    <lineage>
        <taxon>Bacteria</taxon>
        <taxon>Pseudomonadati</taxon>
        <taxon>Pseudomonadota</taxon>
        <taxon>Alphaproteobacteria</taxon>
        <taxon>Hyphomicrobiales</taxon>
        <taxon>Nitrobacteraceae</taxon>
        <taxon>Bradyrhizobium</taxon>
    </lineage>
</organism>
<dbReference type="AlphaFoldDB" id="A0A508TYN3"/>
<dbReference type="Pfam" id="PF25601">
    <property type="entry name" value="AAA_lid_14"/>
    <property type="match status" value="1"/>
</dbReference>
<keyword evidence="4" id="KW-0805">Transcription regulation</keyword>
<evidence type="ECO:0000313" key="10">
    <source>
        <dbReference type="Proteomes" id="UP000328092"/>
    </source>
</evidence>
<dbReference type="FunFam" id="3.40.50.300:FF:000006">
    <property type="entry name" value="DNA-binding transcriptional regulator NtrC"/>
    <property type="match status" value="1"/>
</dbReference>
<dbReference type="EMBL" id="CAADFC020000033">
    <property type="protein sequence ID" value="VIO79567.1"/>
    <property type="molecule type" value="Genomic_DNA"/>
</dbReference>
<keyword evidence="5" id="KW-0238">DNA-binding</keyword>
<dbReference type="GO" id="GO:0000160">
    <property type="term" value="P:phosphorelay signal transduction system"/>
    <property type="evidence" value="ECO:0007669"/>
    <property type="project" value="UniProtKB-KW"/>
</dbReference>
<dbReference type="GO" id="GO:0043565">
    <property type="term" value="F:sequence-specific DNA binding"/>
    <property type="evidence" value="ECO:0007669"/>
    <property type="project" value="InterPro"/>
</dbReference>
<dbReference type="Gene3D" id="3.30.450.40">
    <property type="match status" value="1"/>
</dbReference>
<dbReference type="GO" id="GO:0006355">
    <property type="term" value="P:regulation of DNA-templated transcription"/>
    <property type="evidence" value="ECO:0007669"/>
    <property type="project" value="InterPro"/>
</dbReference>
<dbReference type="SUPFAM" id="SSF52540">
    <property type="entry name" value="P-loop containing nucleoside triphosphate hydrolases"/>
    <property type="match status" value="1"/>
</dbReference>
<dbReference type="GO" id="GO:0005524">
    <property type="term" value="F:ATP binding"/>
    <property type="evidence" value="ECO:0007669"/>
    <property type="project" value="UniProtKB-KW"/>
</dbReference>
<dbReference type="PROSITE" id="PS50045">
    <property type="entry name" value="SIGMA54_INTERACT_4"/>
    <property type="match status" value="1"/>
</dbReference>
<dbReference type="CDD" id="cd00009">
    <property type="entry name" value="AAA"/>
    <property type="match status" value="1"/>
</dbReference>
<dbReference type="Proteomes" id="UP000328092">
    <property type="component" value="Unassembled WGS sequence"/>
</dbReference>
<evidence type="ECO:0000256" key="2">
    <source>
        <dbReference type="ARBA" id="ARBA00022840"/>
    </source>
</evidence>
<evidence type="ECO:0000256" key="7">
    <source>
        <dbReference type="ARBA" id="ARBA00023163"/>
    </source>
</evidence>
<evidence type="ECO:0000256" key="5">
    <source>
        <dbReference type="ARBA" id="ARBA00023125"/>
    </source>
</evidence>
<evidence type="ECO:0000256" key="4">
    <source>
        <dbReference type="ARBA" id="ARBA00023015"/>
    </source>
</evidence>
<evidence type="ECO:0000256" key="1">
    <source>
        <dbReference type="ARBA" id="ARBA00022741"/>
    </source>
</evidence>
<comment type="caution">
    <text evidence="9">The sequence shown here is derived from an EMBL/GenBank/DDBJ whole genome shotgun (WGS) entry which is preliminary data.</text>
</comment>
<dbReference type="SUPFAM" id="SSF46689">
    <property type="entry name" value="Homeodomain-like"/>
    <property type="match status" value="1"/>
</dbReference>
<evidence type="ECO:0000256" key="6">
    <source>
        <dbReference type="ARBA" id="ARBA00023159"/>
    </source>
</evidence>
<evidence type="ECO:0000256" key="3">
    <source>
        <dbReference type="ARBA" id="ARBA00023012"/>
    </source>
</evidence>
<dbReference type="PROSITE" id="PS00676">
    <property type="entry name" value="SIGMA54_INTERACT_2"/>
    <property type="match status" value="1"/>
</dbReference>
<keyword evidence="6" id="KW-0010">Activator</keyword>
<dbReference type="PROSITE" id="PS00675">
    <property type="entry name" value="SIGMA54_INTERACT_1"/>
    <property type="match status" value="1"/>
</dbReference>
<dbReference type="InterPro" id="IPR025662">
    <property type="entry name" value="Sigma_54_int_dom_ATP-bd_1"/>
</dbReference>
<dbReference type="OrthoDB" id="9762726at2"/>
<dbReference type="Pfam" id="PF02954">
    <property type="entry name" value="HTH_8"/>
    <property type="match status" value="1"/>
</dbReference>
<evidence type="ECO:0000259" key="8">
    <source>
        <dbReference type="PROSITE" id="PS50045"/>
    </source>
</evidence>
<accession>A0A508TYN3</accession>
<evidence type="ECO:0000313" key="9">
    <source>
        <dbReference type="EMBL" id="VIO79567.1"/>
    </source>
</evidence>
<keyword evidence="2" id="KW-0067">ATP-binding</keyword>
<dbReference type="Gene3D" id="1.10.10.60">
    <property type="entry name" value="Homeodomain-like"/>
    <property type="match status" value="1"/>
</dbReference>
<dbReference type="SMART" id="SM00382">
    <property type="entry name" value="AAA"/>
    <property type="match status" value="1"/>
</dbReference>
<dbReference type="InterPro" id="IPR003593">
    <property type="entry name" value="AAA+_ATPase"/>
</dbReference>
<dbReference type="InterPro" id="IPR025943">
    <property type="entry name" value="Sigma_54_int_dom_ATP-bd_2"/>
</dbReference>
<dbReference type="Pfam" id="PF01590">
    <property type="entry name" value="GAF"/>
    <property type="match status" value="1"/>
</dbReference>
<dbReference type="Pfam" id="PF00158">
    <property type="entry name" value="Sigma54_activat"/>
    <property type="match status" value="1"/>
</dbReference>
<dbReference type="RefSeq" id="WP_139864386.1">
    <property type="nucleotide sequence ID" value="NZ_CAADFC020000033.1"/>
</dbReference>
<protein>
    <submittedName>
        <fullName evidence="9">Acetoin catabolism regulatory protein</fullName>
    </submittedName>
</protein>
<dbReference type="Gene3D" id="1.10.8.60">
    <property type="match status" value="1"/>
</dbReference>
<sequence length="632" mass="68488">MLTAGRRMDNAWMTLEQRGAPPAELLSADIYDSWMRCISLGLDTLRPPAPEFVSPATLRQEQQRCSLIRGLALAEMHTLHQQIAGSNFMIAFANADGLLLDIISDSSFSDASNAASIRPGTVWTEANCGTNGLGTAAYLKRAIVVHGGEHFFARYNNLTCIAAPIFAPDGELAGILDASSDCMSRQAHTQALVAMAATQIENGLFREHHRGDMLIAFHNRGEYLQTLSAGLLAVDNEGRIRAANRAASILLHGLPASPGRRFADVFRTKFSAFVDEGRRKERQRLEDEVGSQFVATIENARQFSMMQAISRPRLPTPKVATQFVSADPAIAAVVQRVGVAAVRKMPILIRGETGTGKEQLARHAHVASGRTGAFVPVNCAALPDSLIEAELFGYAEGAFTGAKKGGAAGLFKEADGGTLFLDEIGDMPVTLQAVLLRFLDDWTVRPVGGTKRQVDVLLVSATNANLDDSIARGRFRSDLLFRLNTLEVTLPPLRERSDFSEIARHLIHKIDPLMDLTGGAIDRLAELDWGGNIRELRNVLSRLSLAEPGDLIDEASVESVLTHSAAERLPGKAVGAGGAKANLHELQRSHVLSAYAETGNNISKTARRLGVSRNTIYRALRGKQDQHDRGEE</sequence>
<dbReference type="InterPro" id="IPR002197">
    <property type="entry name" value="HTH_Fis"/>
</dbReference>
<keyword evidence="3" id="KW-0902">Two-component regulatory system</keyword>
<dbReference type="InterPro" id="IPR029016">
    <property type="entry name" value="GAF-like_dom_sf"/>
</dbReference>
<name>A0A508TYN3_9BRAD</name>
<dbReference type="InterPro" id="IPR009057">
    <property type="entry name" value="Homeodomain-like_sf"/>
</dbReference>
<keyword evidence="10" id="KW-1185">Reference proteome</keyword>
<gene>
    <name evidence="9" type="primary">acoR_3</name>
    <name evidence="9" type="ORF">CI1B_79000</name>
</gene>
<dbReference type="PANTHER" id="PTHR32071:SF77">
    <property type="entry name" value="TRANSCRIPTIONAL REGULATORY PROTEIN"/>
    <property type="match status" value="1"/>
</dbReference>
<dbReference type="InterPro" id="IPR002078">
    <property type="entry name" value="Sigma_54_int"/>
</dbReference>
<dbReference type="Gene3D" id="3.40.50.300">
    <property type="entry name" value="P-loop containing nucleotide triphosphate hydrolases"/>
    <property type="match status" value="1"/>
</dbReference>